<dbReference type="EMBL" id="CP036279">
    <property type="protein sequence ID" value="QDU59669.1"/>
    <property type="molecule type" value="Genomic_DNA"/>
</dbReference>
<evidence type="ECO:0000313" key="3">
    <source>
        <dbReference type="EMBL" id="QDU59669.1"/>
    </source>
</evidence>
<dbReference type="KEGG" id="knv:Pan216_05000"/>
<dbReference type="PRINTS" id="PR00368">
    <property type="entry name" value="FADPNR"/>
</dbReference>
<evidence type="ECO:0000256" key="1">
    <source>
        <dbReference type="ARBA" id="ARBA00022630"/>
    </source>
</evidence>
<dbReference type="Pfam" id="PF13738">
    <property type="entry name" value="Pyr_redox_3"/>
    <property type="match status" value="1"/>
</dbReference>
<dbReference type="PRINTS" id="PR00469">
    <property type="entry name" value="PNDRDTASEII"/>
</dbReference>
<keyword evidence="1" id="KW-0285">Flavoprotein</keyword>
<proteinExistence type="predicted"/>
<dbReference type="InterPro" id="IPR050097">
    <property type="entry name" value="Ferredoxin-NADP_redctase_2"/>
</dbReference>
<evidence type="ECO:0000313" key="4">
    <source>
        <dbReference type="Proteomes" id="UP000317093"/>
    </source>
</evidence>
<sequence>MQFDVAIVGAGPLGLLTALEVKRKGLSFIQFDKGCIGRTIEWFPRGMQFYSSSRNLELAGFCLQSRGPKPTREEYLSYLRAFVRYHELEIHDYHAVERIEGAKGDFTLHTTNRGKASAHRARAVVLATGSTEVPRRLGVPGEDLPHVSAFYRDPHPYFGQRVVIVGARNSACDAAIQLTHLGAMVTMVHRREEIQTRYLKYWIHPELTGMIRRGRIATRLGAKVTRIEPDFVEIESKSGERGQIEADFVLKLIGYEPDRGLIEQLGLETESDRRQPKVDPQTFESSVPGIHCAGTIVGGAQNPYRVFIENALHHGAAIANYLVGASSSGS</sequence>
<dbReference type="OrthoDB" id="9778740at2"/>
<keyword evidence="2 3" id="KW-0560">Oxidoreductase</keyword>
<dbReference type="Proteomes" id="UP000317093">
    <property type="component" value="Chromosome"/>
</dbReference>
<organism evidence="3 4">
    <name type="scientific">Kolteria novifilia</name>
    <dbReference type="NCBI Taxonomy" id="2527975"/>
    <lineage>
        <taxon>Bacteria</taxon>
        <taxon>Pseudomonadati</taxon>
        <taxon>Planctomycetota</taxon>
        <taxon>Planctomycetia</taxon>
        <taxon>Kolteriales</taxon>
        <taxon>Kolteriaceae</taxon>
        <taxon>Kolteria</taxon>
    </lineage>
</organism>
<dbReference type="InterPro" id="IPR036188">
    <property type="entry name" value="FAD/NAD-bd_sf"/>
</dbReference>
<name>A0A518AY61_9BACT</name>
<evidence type="ECO:0000256" key="2">
    <source>
        <dbReference type="ARBA" id="ARBA00023002"/>
    </source>
</evidence>
<dbReference type="EC" id="1.18.1.2" evidence="3"/>
<dbReference type="PANTHER" id="PTHR48105">
    <property type="entry name" value="THIOREDOXIN REDUCTASE 1-RELATED-RELATED"/>
    <property type="match status" value="1"/>
</dbReference>
<keyword evidence="4" id="KW-1185">Reference proteome</keyword>
<dbReference type="GO" id="GO:0004324">
    <property type="term" value="F:ferredoxin-NADP+ reductase activity"/>
    <property type="evidence" value="ECO:0007669"/>
    <property type="project" value="UniProtKB-EC"/>
</dbReference>
<reference evidence="3 4" key="1">
    <citation type="submission" date="2019-02" db="EMBL/GenBank/DDBJ databases">
        <title>Deep-cultivation of Planctomycetes and their phenomic and genomic characterization uncovers novel biology.</title>
        <authorList>
            <person name="Wiegand S."/>
            <person name="Jogler M."/>
            <person name="Boedeker C."/>
            <person name="Pinto D."/>
            <person name="Vollmers J."/>
            <person name="Rivas-Marin E."/>
            <person name="Kohn T."/>
            <person name="Peeters S.H."/>
            <person name="Heuer A."/>
            <person name="Rast P."/>
            <person name="Oberbeckmann S."/>
            <person name="Bunk B."/>
            <person name="Jeske O."/>
            <person name="Meyerdierks A."/>
            <person name="Storesund J.E."/>
            <person name="Kallscheuer N."/>
            <person name="Luecker S."/>
            <person name="Lage O.M."/>
            <person name="Pohl T."/>
            <person name="Merkel B.J."/>
            <person name="Hornburger P."/>
            <person name="Mueller R.-W."/>
            <person name="Bruemmer F."/>
            <person name="Labrenz M."/>
            <person name="Spormann A.M."/>
            <person name="Op den Camp H."/>
            <person name="Overmann J."/>
            <person name="Amann R."/>
            <person name="Jetten M.S.M."/>
            <person name="Mascher T."/>
            <person name="Medema M.H."/>
            <person name="Devos D.P."/>
            <person name="Kaster A.-K."/>
            <person name="Ovreas L."/>
            <person name="Rohde M."/>
            <person name="Galperin M.Y."/>
            <person name="Jogler C."/>
        </authorList>
    </citation>
    <scope>NUCLEOTIDE SEQUENCE [LARGE SCALE GENOMIC DNA]</scope>
    <source>
        <strain evidence="3 4">Pan216</strain>
    </source>
</reference>
<dbReference type="AlphaFoldDB" id="A0A518AY61"/>
<dbReference type="RefSeq" id="WP_145254311.1">
    <property type="nucleotide sequence ID" value="NZ_CP036279.1"/>
</dbReference>
<dbReference type="Gene3D" id="3.50.50.60">
    <property type="entry name" value="FAD/NAD(P)-binding domain"/>
    <property type="match status" value="1"/>
</dbReference>
<accession>A0A518AY61</accession>
<protein>
    <submittedName>
        <fullName evidence="3">Ferredoxin--NADP reductase</fullName>
        <ecNumber evidence="3">1.18.1.2</ecNumber>
    </submittedName>
</protein>
<dbReference type="SUPFAM" id="SSF51905">
    <property type="entry name" value="FAD/NAD(P)-binding domain"/>
    <property type="match status" value="1"/>
</dbReference>
<gene>
    <name evidence="3" type="ORF">Pan216_05000</name>
</gene>